<feature type="compositionally biased region" description="Basic and acidic residues" evidence="1">
    <location>
        <begin position="1"/>
        <end position="18"/>
    </location>
</feature>
<feature type="compositionally biased region" description="Basic residues" evidence="1">
    <location>
        <begin position="127"/>
        <end position="146"/>
    </location>
</feature>
<feature type="compositionally biased region" description="Basic and acidic residues" evidence="1">
    <location>
        <begin position="64"/>
        <end position="75"/>
    </location>
</feature>
<feature type="compositionally biased region" description="Basic and acidic residues" evidence="1">
    <location>
        <begin position="25"/>
        <end position="34"/>
    </location>
</feature>
<keyword evidence="3" id="KW-1185">Reference proteome</keyword>
<protein>
    <submittedName>
        <fullName evidence="2">Uncharacterized protein</fullName>
    </submittedName>
</protein>
<dbReference type="Proteomes" id="UP001586593">
    <property type="component" value="Unassembled WGS sequence"/>
</dbReference>
<reference evidence="2 3" key="1">
    <citation type="journal article" date="2024" name="Commun. Biol.">
        <title>Comparative genomic analysis of thermophilic fungi reveals convergent evolutionary adaptations and gene losses.</title>
        <authorList>
            <person name="Steindorff A.S."/>
            <person name="Aguilar-Pontes M.V."/>
            <person name="Robinson A.J."/>
            <person name="Andreopoulos B."/>
            <person name="LaButti K."/>
            <person name="Kuo A."/>
            <person name="Mondo S."/>
            <person name="Riley R."/>
            <person name="Otillar R."/>
            <person name="Haridas S."/>
            <person name="Lipzen A."/>
            <person name="Grimwood J."/>
            <person name="Schmutz J."/>
            <person name="Clum A."/>
            <person name="Reid I.D."/>
            <person name="Moisan M.C."/>
            <person name="Butler G."/>
            <person name="Nguyen T.T.M."/>
            <person name="Dewar K."/>
            <person name="Conant G."/>
            <person name="Drula E."/>
            <person name="Henrissat B."/>
            <person name="Hansel C."/>
            <person name="Singer S."/>
            <person name="Hutchinson M.I."/>
            <person name="de Vries R.P."/>
            <person name="Natvig D.O."/>
            <person name="Powell A.J."/>
            <person name="Tsang A."/>
            <person name="Grigoriev I.V."/>
        </authorList>
    </citation>
    <scope>NUCLEOTIDE SEQUENCE [LARGE SCALE GENOMIC DNA]</scope>
    <source>
        <strain evidence="2 3">ATCC 24622</strain>
    </source>
</reference>
<comment type="caution">
    <text evidence="2">The sequence shown here is derived from an EMBL/GenBank/DDBJ whole genome shotgun (WGS) entry which is preliminary data.</text>
</comment>
<name>A0ABR3VSU5_9PEZI</name>
<proteinExistence type="predicted"/>
<dbReference type="EMBL" id="JAZHXJ010001509">
    <property type="protein sequence ID" value="KAL1844724.1"/>
    <property type="molecule type" value="Genomic_DNA"/>
</dbReference>
<evidence type="ECO:0000313" key="3">
    <source>
        <dbReference type="Proteomes" id="UP001586593"/>
    </source>
</evidence>
<gene>
    <name evidence="2" type="ORF">VTK73DRAFT_1963</name>
</gene>
<sequence>MRPRQARDEVPWQERRDVATMADIKLPRPHEHRLPTVRPALSTSDQDPPSPAIVEAEWRGLPSRSRDRPSLEKRKCVPGRKWQTRTTWRRHRTTSGRDHRSGLQTPIWQAMHPQKTLRRPSPTKSGRGPRWRRKSHANRRHRHSPIRGHGYQGSPNWAWGTCSQYR</sequence>
<evidence type="ECO:0000313" key="2">
    <source>
        <dbReference type="EMBL" id="KAL1844724.1"/>
    </source>
</evidence>
<evidence type="ECO:0000256" key="1">
    <source>
        <dbReference type="SAM" id="MobiDB-lite"/>
    </source>
</evidence>
<accession>A0ABR3VSU5</accession>
<feature type="region of interest" description="Disordered" evidence="1">
    <location>
        <begin position="1"/>
        <end position="156"/>
    </location>
</feature>
<organism evidence="2 3">
    <name type="scientific">Phialemonium thermophilum</name>
    <dbReference type="NCBI Taxonomy" id="223376"/>
    <lineage>
        <taxon>Eukaryota</taxon>
        <taxon>Fungi</taxon>
        <taxon>Dikarya</taxon>
        <taxon>Ascomycota</taxon>
        <taxon>Pezizomycotina</taxon>
        <taxon>Sordariomycetes</taxon>
        <taxon>Sordariomycetidae</taxon>
        <taxon>Cephalothecales</taxon>
        <taxon>Cephalothecaceae</taxon>
        <taxon>Phialemonium</taxon>
    </lineage>
</organism>